<dbReference type="PANTHER" id="PTHR38474">
    <property type="entry name" value="SLR0299 PROTEIN"/>
    <property type="match status" value="1"/>
</dbReference>
<dbReference type="Proteomes" id="UP000183047">
    <property type="component" value="Unassembled WGS sequence"/>
</dbReference>
<keyword evidence="1" id="KW-0808">Transferase</keyword>
<dbReference type="PANTHER" id="PTHR38474:SF1">
    <property type="entry name" value="SLR0299 PROTEIN"/>
    <property type="match status" value="1"/>
</dbReference>
<protein>
    <submittedName>
        <fullName evidence="1">Chloramphenicol O-acetyltransferase type A</fullName>
    </submittedName>
</protein>
<dbReference type="Pfam" id="PF00302">
    <property type="entry name" value="CAT"/>
    <property type="match status" value="1"/>
</dbReference>
<reference evidence="2" key="1">
    <citation type="submission" date="2016-10" db="EMBL/GenBank/DDBJ databases">
        <authorList>
            <person name="Varghese N."/>
            <person name="Submissions S."/>
        </authorList>
    </citation>
    <scope>NUCLEOTIDE SEQUENCE [LARGE SCALE GENOMIC DNA]</scope>
    <source>
        <strain evidence="2">XBD2006</strain>
    </source>
</reference>
<name>A0A1G5CS90_9FIRM</name>
<dbReference type="InterPro" id="IPR001707">
    <property type="entry name" value="Cmp_AcTrfase"/>
</dbReference>
<sequence length="222" mass="25847">MYKNIDMTTYPRKEHFDHFRNMEYPFVTMTVQVDISDWIKRLKEAKYPLFLCFQYAVARAANSVPEFRQRIEGDGIIEYDYCNPSYTVALPDETYRYCMVNTNQPLNDYLAEAKIKQEKALNAEHLEEEGEARSHLFTSCVPWQDFTGGTMPYPDSKFSIPNVVWGKYKTEKYLALEDGKVTEKEKTTIPVVVFVNHALIDGLHISKFYANLDAELSGMQFK</sequence>
<gene>
    <name evidence="1" type="ORF">SAMN02910451_01198</name>
</gene>
<accession>A0A1G5CS90</accession>
<dbReference type="InterPro" id="IPR023213">
    <property type="entry name" value="CAT-like_dom_sf"/>
</dbReference>
<dbReference type="EMBL" id="FMUR01000007">
    <property type="protein sequence ID" value="SCY05244.1"/>
    <property type="molecule type" value="Genomic_DNA"/>
</dbReference>
<dbReference type="Gene3D" id="3.30.559.10">
    <property type="entry name" value="Chloramphenicol acetyltransferase-like domain"/>
    <property type="match status" value="1"/>
</dbReference>
<evidence type="ECO:0000313" key="2">
    <source>
        <dbReference type="Proteomes" id="UP000183047"/>
    </source>
</evidence>
<proteinExistence type="predicted"/>
<dbReference type="RefSeq" id="WP_143002097.1">
    <property type="nucleotide sequence ID" value="NZ_FMUR01000007.1"/>
</dbReference>
<dbReference type="OrthoDB" id="9801766at2"/>
<keyword evidence="2" id="KW-1185">Reference proteome</keyword>
<dbReference type="AlphaFoldDB" id="A0A1G5CS90"/>
<organism evidence="1 2">
    <name type="scientific">Butyrivibrio hungatei</name>
    <dbReference type="NCBI Taxonomy" id="185008"/>
    <lineage>
        <taxon>Bacteria</taxon>
        <taxon>Bacillati</taxon>
        <taxon>Bacillota</taxon>
        <taxon>Clostridia</taxon>
        <taxon>Lachnospirales</taxon>
        <taxon>Lachnospiraceae</taxon>
        <taxon>Butyrivibrio</taxon>
    </lineage>
</organism>
<evidence type="ECO:0000313" key="1">
    <source>
        <dbReference type="EMBL" id="SCY05244.1"/>
    </source>
</evidence>
<dbReference type="SUPFAM" id="SSF52777">
    <property type="entry name" value="CoA-dependent acyltransferases"/>
    <property type="match status" value="1"/>
</dbReference>
<dbReference type="SMART" id="SM01059">
    <property type="entry name" value="CAT"/>
    <property type="match status" value="1"/>
</dbReference>
<dbReference type="GO" id="GO:0008811">
    <property type="term" value="F:chloramphenicol O-acetyltransferase activity"/>
    <property type="evidence" value="ECO:0007669"/>
    <property type="project" value="InterPro"/>
</dbReference>